<keyword evidence="4" id="KW-1185">Reference proteome</keyword>
<feature type="transmembrane region" description="Helical" evidence="2">
    <location>
        <begin position="64"/>
        <end position="84"/>
    </location>
</feature>
<name>A0A2G5SVS8_9PELO</name>
<sequence length="302" mass="33731">MEPAEFVLHSKHLIGGMVGVILHFIEFYLIESEVPPPTNNNCSFFNETLEKLDTISESTPVVKMMLLSILGILAFLGFSLWMASYQKIGNNLFIKMKNAGAVLCFLLYSATTLTTLISDAKGMLLDYGILFTCDDLQSETYRNIFLYTAGKYYLVMDLYLNEFPIRQGFFTLCEIVWDMALKNGYLQMILHLPTYEEAMGNSSSPPPTSYENVNRIVGQLGRATVFQRRGPRNAPFGSDFSSPPPAYQIIERPTAVVPSRRERRTASGPPPVYQASSNNNGGVSAELPTLSEHEAPPSYMTE</sequence>
<gene>
    <name evidence="3" type="primary">Cnig_chr_X.g24743</name>
    <name evidence="3" type="ORF">B9Z55_024743</name>
</gene>
<dbReference type="AlphaFoldDB" id="A0A2G5SVS8"/>
<dbReference type="EMBL" id="PDUG01000006">
    <property type="protein sequence ID" value="PIC19068.1"/>
    <property type="molecule type" value="Genomic_DNA"/>
</dbReference>
<reference evidence="4" key="1">
    <citation type="submission" date="2017-10" db="EMBL/GenBank/DDBJ databases">
        <title>Rapid genome shrinkage in a self-fertile nematode reveals novel sperm competition proteins.</title>
        <authorList>
            <person name="Yin D."/>
            <person name="Schwarz E.M."/>
            <person name="Thomas C.G."/>
            <person name="Felde R.L."/>
            <person name="Korf I.F."/>
            <person name="Cutter A.D."/>
            <person name="Schartner C.M."/>
            <person name="Ralston E.J."/>
            <person name="Meyer B.J."/>
            <person name="Haag E.S."/>
        </authorList>
    </citation>
    <scope>NUCLEOTIDE SEQUENCE [LARGE SCALE GENOMIC DNA]</scope>
    <source>
        <strain evidence="4">JU1422</strain>
    </source>
</reference>
<feature type="transmembrane region" description="Helical" evidence="2">
    <location>
        <begin position="12"/>
        <end position="30"/>
    </location>
</feature>
<proteinExistence type="predicted"/>
<organism evidence="3 4">
    <name type="scientific">Caenorhabditis nigoni</name>
    <dbReference type="NCBI Taxonomy" id="1611254"/>
    <lineage>
        <taxon>Eukaryota</taxon>
        <taxon>Metazoa</taxon>
        <taxon>Ecdysozoa</taxon>
        <taxon>Nematoda</taxon>
        <taxon>Chromadorea</taxon>
        <taxon>Rhabditida</taxon>
        <taxon>Rhabditina</taxon>
        <taxon>Rhabditomorpha</taxon>
        <taxon>Rhabditoidea</taxon>
        <taxon>Rhabditidae</taxon>
        <taxon>Peloderinae</taxon>
        <taxon>Caenorhabditis</taxon>
    </lineage>
</organism>
<comment type="caution">
    <text evidence="3">The sequence shown here is derived from an EMBL/GenBank/DDBJ whole genome shotgun (WGS) entry which is preliminary data.</text>
</comment>
<feature type="region of interest" description="Disordered" evidence="1">
    <location>
        <begin position="251"/>
        <end position="302"/>
    </location>
</feature>
<keyword evidence="2" id="KW-1133">Transmembrane helix</keyword>
<evidence type="ECO:0000313" key="4">
    <source>
        <dbReference type="Proteomes" id="UP000230233"/>
    </source>
</evidence>
<accession>A0A2G5SVS8</accession>
<keyword evidence="2" id="KW-0472">Membrane</keyword>
<dbReference type="OrthoDB" id="10352548at2759"/>
<evidence type="ECO:0000256" key="2">
    <source>
        <dbReference type="SAM" id="Phobius"/>
    </source>
</evidence>
<dbReference type="Proteomes" id="UP000230233">
    <property type="component" value="Chromosome X"/>
</dbReference>
<evidence type="ECO:0000256" key="1">
    <source>
        <dbReference type="SAM" id="MobiDB-lite"/>
    </source>
</evidence>
<feature type="transmembrane region" description="Helical" evidence="2">
    <location>
        <begin position="96"/>
        <end position="117"/>
    </location>
</feature>
<keyword evidence="2" id="KW-0812">Transmembrane</keyword>
<evidence type="ECO:0000313" key="3">
    <source>
        <dbReference type="EMBL" id="PIC19068.1"/>
    </source>
</evidence>
<protein>
    <submittedName>
        <fullName evidence="3">Uncharacterized protein</fullName>
    </submittedName>
</protein>